<keyword evidence="3" id="KW-1185">Reference proteome</keyword>
<sequence>MEDEVDASYAVIASAAKQSRLPPRKDSGLLRCARNDGVERVRAKPPMSSWPSPGQRRGCGRQSLPRSQPGVLIRKQSFPIIPQCKKPPADRKT</sequence>
<dbReference type="Proteomes" id="UP000297966">
    <property type="component" value="Unassembled WGS sequence"/>
</dbReference>
<dbReference type="AlphaFoldDB" id="A0A4Y9LML9"/>
<evidence type="ECO:0000313" key="2">
    <source>
        <dbReference type="EMBL" id="TFV43704.1"/>
    </source>
</evidence>
<accession>A0A4Y9LML9</accession>
<proteinExistence type="predicted"/>
<name>A0A4Y9LML9_9BRAD</name>
<feature type="region of interest" description="Disordered" evidence="1">
    <location>
        <begin position="42"/>
        <end position="93"/>
    </location>
</feature>
<gene>
    <name evidence="2" type="ORF">E4K65_31525</name>
</gene>
<reference evidence="2 3" key="1">
    <citation type="submission" date="2019-03" db="EMBL/GenBank/DDBJ databases">
        <title>Bradyrhizobium diversity isolated from nodules of Chamaecrista fasciculata.</title>
        <authorList>
            <person name="Klepa M.S."/>
            <person name="Urquiaga M.O."/>
            <person name="Hungria M."/>
            <person name="Delamuta J.R."/>
        </authorList>
    </citation>
    <scope>NUCLEOTIDE SEQUENCE [LARGE SCALE GENOMIC DNA]</scope>
    <source>
        <strain evidence="2 3">CNPSo 3448</strain>
    </source>
</reference>
<comment type="caution">
    <text evidence="2">The sequence shown here is derived from an EMBL/GenBank/DDBJ whole genome shotgun (WGS) entry which is preliminary data.</text>
</comment>
<evidence type="ECO:0000313" key="3">
    <source>
        <dbReference type="Proteomes" id="UP000297966"/>
    </source>
</evidence>
<dbReference type="EMBL" id="SPQT01000022">
    <property type="protein sequence ID" value="TFV43704.1"/>
    <property type="molecule type" value="Genomic_DNA"/>
</dbReference>
<dbReference type="OrthoDB" id="8256550at2"/>
<evidence type="ECO:0000256" key="1">
    <source>
        <dbReference type="SAM" id="MobiDB-lite"/>
    </source>
</evidence>
<organism evidence="2 3">
    <name type="scientific">Bradyrhizobium niftali</name>
    <dbReference type="NCBI Taxonomy" id="2560055"/>
    <lineage>
        <taxon>Bacteria</taxon>
        <taxon>Pseudomonadati</taxon>
        <taxon>Pseudomonadota</taxon>
        <taxon>Alphaproteobacteria</taxon>
        <taxon>Hyphomicrobiales</taxon>
        <taxon>Nitrobacteraceae</taxon>
        <taxon>Bradyrhizobium</taxon>
    </lineage>
</organism>
<protein>
    <submittedName>
        <fullName evidence="2">Uncharacterized protein</fullName>
    </submittedName>
</protein>